<proteinExistence type="predicted"/>
<dbReference type="Proteomes" id="UP000006671">
    <property type="component" value="Unassembled WGS sequence"/>
</dbReference>
<keyword evidence="3" id="KW-1185">Reference proteome</keyword>
<dbReference type="AlphaFoldDB" id="D2VU42"/>
<name>D2VU42_NAEGR</name>
<dbReference type="InParanoid" id="D2VU42"/>
<protein>
    <submittedName>
        <fullName evidence="2">Predicted protein</fullName>
    </submittedName>
</protein>
<evidence type="ECO:0000313" key="3">
    <source>
        <dbReference type="Proteomes" id="UP000006671"/>
    </source>
</evidence>
<evidence type="ECO:0000256" key="1">
    <source>
        <dbReference type="SAM" id="MobiDB-lite"/>
    </source>
</evidence>
<feature type="region of interest" description="Disordered" evidence="1">
    <location>
        <begin position="154"/>
        <end position="192"/>
    </location>
</feature>
<accession>D2VU42</accession>
<feature type="region of interest" description="Disordered" evidence="1">
    <location>
        <begin position="1"/>
        <end position="38"/>
    </location>
</feature>
<evidence type="ECO:0000313" key="2">
    <source>
        <dbReference type="EMBL" id="EFC39623.1"/>
    </source>
</evidence>
<feature type="compositionally biased region" description="Acidic residues" evidence="1">
    <location>
        <begin position="161"/>
        <end position="179"/>
    </location>
</feature>
<sequence>MPPRRKNSQVSSQDSPLPISTTTPQTIQESPAKRVGYNQEKHTPLLAFYLSTIFNKSDETKSKGISKKKMTEFFDSDTNMMEFIKYCKLESELKCETIKNKQTAIMDKLKMEKKGKKDKKEKKNESSADKGSDLNDLIRKAYFTEMANKFGELKKRTSSEMENELNNQEDDDGDETDTDDTARNTTPKRKKT</sequence>
<reference evidence="2 3" key="1">
    <citation type="journal article" date="2010" name="Cell">
        <title>The genome of Naegleria gruberi illuminates early eukaryotic versatility.</title>
        <authorList>
            <person name="Fritz-Laylin L.K."/>
            <person name="Prochnik S.E."/>
            <person name="Ginger M.L."/>
            <person name="Dacks J.B."/>
            <person name="Carpenter M.L."/>
            <person name="Field M.C."/>
            <person name="Kuo A."/>
            <person name="Paredez A."/>
            <person name="Chapman J."/>
            <person name="Pham J."/>
            <person name="Shu S."/>
            <person name="Neupane R."/>
            <person name="Cipriano M."/>
            <person name="Mancuso J."/>
            <person name="Tu H."/>
            <person name="Salamov A."/>
            <person name="Lindquist E."/>
            <person name="Shapiro H."/>
            <person name="Lucas S."/>
            <person name="Grigoriev I.V."/>
            <person name="Cande W.Z."/>
            <person name="Fulton C."/>
            <person name="Rokhsar D.S."/>
            <person name="Dawson S.C."/>
        </authorList>
    </citation>
    <scope>NUCLEOTIDE SEQUENCE [LARGE SCALE GENOMIC DNA]</scope>
    <source>
        <strain evidence="2 3">NEG-M</strain>
    </source>
</reference>
<feature type="compositionally biased region" description="Polar residues" evidence="1">
    <location>
        <begin position="8"/>
        <end position="29"/>
    </location>
</feature>
<organism evidence="3">
    <name type="scientific">Naegleria gruberi</name>
    <name type="common">Amoeba</name>
    <dbReference type="NCBI Taxonomy" id="5762"/>
    <lineage>
        <taxon>Eukaryota</taxon>
        <taxon>Discoba</taxon>
        <taxon>Heterolobosea</taxon>
        <taxon>Tetramitia</taxon>
        <taxon>Eutetramitia</taxon>
        <taxon>Vahlkampfiidae</taxon>
        <taxon>Naegleria</taxon>
    </lineage>
</organism>
<dbReference type="GeneID" id="8854170"/>
<dbReference type="EMBL" id="GG738898">
    <property type="protein sequence ID" value="EFC39623.1"/>
    <property type="molecule type" value="Genomic_DNA"/>
</dbReference>
<dbReference type="VEuPathDB" id="AmoebaDB:NAEGRDRAFT_72529"/>
<gene>
    <name evidence="2" type="ORF">NAEGRDRAFT_72529</name>
</gene>
<dbReference type="RefSeq" id="XP_002672367.1">
    <property type="nucleotide sequence ID" value="XM_002672321.1"/>
</dbReference>
<feature type="compositionally biased region" description="Basic and acidic residues" evidence="1">
    <location>
        <begin position="121"/>
        <end position="132"/>
    </location>
</feature>
<dbReference type="KEGG" id="ngr:NAEGRDRAFT_72529"/>
<feature type="region of interest" description="Disordered" evidence="1">
    <location>
        <begin position="104"/>
        <end position="132"/>
    </location>
</feature>